<dbReference type="PANTHER" id="PTHR10492">
    <property type="match status" value="1"/>
</dbReference>
<keyword evidence="3" id="KW-1185">Reference proteome</keyword>
<dbReference type="InterPro" id="IPR049163">
    <property type="entry name" value="Pif1-like_2B_dom"/>
</dbReference>
<dbReference type="Proteomes" id="UP000478052">
    <property type="component" value="Unassembled WGS sequence"/>
</dbReference>
<feature type="domain" description="DNA helicase Pif1-like 2B" evidence="1">
    <location>
        <begin position="12"/>
        <end position="57"/>
    </location>
</feature>
<protein>
    <submittedName>
        <fullName evidence="2">ATP-dependent DNA helicase PIF1-like</fullName>
    </submittedName>
</protein>
<dbReference type="EMBL" id="VUJU01002086">
    <property type="protein sequence ID" value="KAF0762631.1"/>
    <property type="molecule type" value="Genomic_DNA"/>
</dbReference>
<organism evidence="2 3">
    <name type="scientific">Aphis craccivora</name>
    <name type="common">Cowpea aphid</name>
    <dbReference type="NCBI Taxonomy" id="307492"/>
    <lineage>
        <taxon>Eukaryota</taxon>
        <taxon>Metazoa</taxon>
        <taxon>Ecdysozoa</taxon>
        <taxon>Arthropoda</taxon>
        <taxon>Hexapoda</taxon>
        <taxon>Insecta</taxon>
        <taxon>Pterygota</taxon>
        <taxon>Neoptera</taxon>
        <taxon>Paraneoptera</taxon>
        <taxon>Hemiptera</taxon>
        <taxon>Sternorrhyncha</taxon>
        <taxon>Aphidomorpha</taxon>
        <taxon>Aphidoidea</taxon>
        <taxon>Aphididae</taxon>
        <taxon>Aphidini</taxon>
        <taxon>Aphis</taxon>
        <taxon>Aphis</taxon>
    </lineage>
</organism>
<evidence type="ECO:0000313" key="2">
    <source>
        <dbReference type="EMBL" id="KAF0762631.1"/>
    </source>
</evidence>
<keyword evidence="2" id="KW-0547">Nucleotide-binding</keyword>
<comment type="caution">
    <text evidence="2">The sequence shown here is derived from an EMBL/GenBank/DDBJ whole genome shotgun (WGS) entry which is preliminary data.</text>
</comment>
<dbReference type="GO" id="GO:0004386">
    <property type="term" value="F:helicase activity"/>
    <property type="evidence" value="ECO:0007669"/>
    <property type="project" value="UniProtKB-KW"/>
</dbReference>
<dbReference type="Pfam" id="PF21530">
    <property type="entry name" value="Pif1_2B_dom"/>
    <property type="match status" value="1"/>
</dbReference>
<reference evidence="2 3" key="1">
    <citation type="submission" date="2019-08" db="EMBL/GenBank/DDBJ databases">
        <title>Whole genome of Aphis craccivora.</title>
        <authorList>
            <person name="Voronova N.V."/>
            <person name="Shulinski R.S."/>
            <person name="Bandarenka Y.V."/>
            <person name="Zhorov D.G."/>
            <person name="Warner D."/>
        </authorList>
    </citation>
    <scope>NUCLEOTIDE SEQUENCE [LARGE SCALE GENOMIC DNA]</scope>
    <source>
        <strain evidence="2">180601</strain>
        <tissue evidence="2">Whole Body</tissue>
    </source>
</reference>
<accession>A0A6G0YX14</accession>
<gene>
    <name evidence="2" type="ORF">FWK35_00008238</name>
</gene>
<sequence length="100" mass="11356">MNQDEIVNYPTEFLKSLDLPCISPHVLTLEFGVSIIFLRNINPSRLSNGTRLLVEKLMNNIIEATILNEKFKGEDVLLSCIPIIPAANILFEFKHLQFSV</sequence>
<keyword evidence="2" id="KW-0378">Hydrolase</keyword>
<name>A0A6G0YX14_APHCR</name>
<proteinExistence type="predicted"/>
<dbReference type="PANTHER" id="PTHR10492:SF57">
    <property type="entry name" value="ATP-DEPENDENT DNA HELICASE"/>
    <property type="match status" value="1"/>
</dbReference>
<dbReference type="OrthoDB" id="6616498at2759"/>
<evidence type="ECO:0000259" key="1">
    <source>
        <dbReference type="Pfam" id="PF21530"/>
    </source>
</evidence>
<keyword evidence="2" id="KW-0347">Helicase</keyword>
<dbReference type="AlphaFoldDB" id="A0A6G0YX14"/>
<evidence type="ECO:0000313" key="3">
    <source>
        <dbReference type="Proteomes" id="UP000478052"/>
    </source>
</evidence>
<keyword evidence="2" id="KW-0067">ATP-binding</keyword>